<dbReference type="OrthoDB" id="1890790at2759"/>
<feature type="transmembrane region" description="Helical" evidence="17">
    <location>
        <begin position="435"/>
        <end position="455"/>
    </location>
</feature>
<comment type="caution">
    <text evidence="21">The sequence shown here is derived from an EMBL/GenBank/DDBJ whole genome shotgun (WGS) entry which is preliminary data.</text>
</comment>
<evidence type="ECO:0000256" key="13">
    <source>
        <dbReference type="ARBA" id="ARBA00023239"/>
    </source>
</evidence>
<dbReference type="GO" id="GO:0046872">
    <property type="term" value="F:metal ion binding"/>
    <property type="evidence" value="ECO:0007669"/>
    <property type="project" value="UniProtKB-KW"/>
</dbReference>
<keyword evidence="15" id="KW-0175">Coiled coil</keyword>
<proteinExistence type="predicted"/>
<dbReference type="CDD" id="cd07302">
    <property type="entry name" value="CHD"/>
    <property type="match status" value="1"/>
</dbReference>
<dbReference type="PROSITE" id="PS50125">
    <property type="entry name" value="GUANYLATE_CYCLASE_2"/>
    <property type="match status" value="1"/>
</dbReference>
<dbReference type="InterPro" id="IPR001054">
    <property type="entry name" value="A/G_cyclase"/>
</dbReference>
<dbReference type="SMR" id="A0A016SKI3"/>
<dbReference type="Pfam" id="PF00211">
    <property type="entry name" value="Guanylate_cyc"/>
    <property type="match status" value="1"/>
</dbReference>
<evidence type="ECO:0000256" key="11">
    <source>
        <dbReference type="ARBA" id="ARBA00023136"/>
    </source>
</evidence>
<dbReference type="InterPro" id="IPR011009">
    <property type="entry name" value="Kinase-like_dom_sf"/>
</dbReference>
<dbReference type="EMBL" id="JARK01001545">
    <property type="protein sequence ID" value="EYB91208.1"/>
    <property type="molecule type" value="Genomic_DNA"/>
</dbReference>
<dbReference type="InterPro" id="IPR029787">
    <property type="entry name" value="Nucleotide_cyclase"/>
</dbReference>
<feature type="region of interest" description="Disordered" evidence="16">
    <location>
        <begin position="1053"/>
        <end position="1092"/>
    </location>
</feature>
<dbReference type="GO" id="GO:0005886">
    <property type="term" value="C:plasma membrane"/>
    <property type="evidence" value="ECO:0007669"/>
    <property type="project" value="UniProtKB-SubCell"/>
</dbReference>
<evidence type="ECO:0000256" key="4">
    <source>
        <dbReference type="ARBA" id="ARBA00022475"/>
    </source>
</evidence>
<evidence type="ECO:0000256" key="14">
    <source>
        <dbReference type="ARBA" id="ARBA00023293"/>
    </source>
</evidence>
<evidence type="ECO:0000256" key="1">
    <source>
        <dbReference type="ARBA" id="ARBA00001436"/>
    </source>
</evidence>
<evidence type="ECO:0000313" key="22">
    <source>
        <dbReference type="Proteomes" id="UP000024635"/>
    </source>
</evidence>
<comment type="subcellular location">
    <subcellularLocation>
        <location evidence="2">Cell membrane</location>
        <topology evidence="2">Single-pass membrane protein</topology>
    </subcellularLocation>
</comment>
<dbReference type="GO" id="GO:0005524">
    <property type="term" value="F:ATP binding"/>
    <property type="evidence" value="ECO:0007669"/>
    <property type="project" value="InterPro"/>
</dbReference>
<dbReference type="SMART" id="SM00044">
    <property type="entry name" value="CYCc"/>
    <property type="match status" value="1"/>
</dbReference>
<keyword evidence="6" id="KW-0479">Metal-binding</keyword>
<dbReference type="GO" id="GO:0004016">
    <property type="term" value="F:adenylate cyclase activity"/>
    <property type="evidence" value="ECO:0007669"/>
    <property type="project" value="TreeGrafter"/>
</dbReference>
<evidence type="ECO:0000256" key="16">
    <source>
        <dbReference type="SAM" id="MobiDB-lite"/>
    </source>
</evidence>
<dbReference type="SUPFAM" id="SSF56112">
    <property type="entry name" value="Protein kinase-like (PK-like)"/>
    <property type="match status" value="1"/>
</dbReference>
<keyword evidence="9 17" id="KW-1133">Transmembrane helix</keyword>
<dbReference type="Gene3D" id="3.40.50.2300">
    <property type="match status" value="1"/>
</dbReference>
<evidence type="ECO:0000256" key="6">
    <source>
        <dbReference type="ARBA" id="ARBA00022723"/>
    </source>
</evidence>
<evidence type="ECO:0000256" key="2">
    <source>
        <dbReference type="ARBA" id="ARBA00004162"/>
    </source>
</evidence>
<dbReference type="GO" id="GO:0007168">
    <property type="term" value="P:receptor guanylyl cyclase signaling pathway"/>
    <property type="evidence" value="ECO:0007669"/>
    <property type="project" value="TreeGrafter"/>
</dbReference>
<keyword evidence="14" id="KW-0141">cGMP biosynthesis</keyword>
<keyword evidence="18" id="KW-0732">Signal</keyword>
<evidence type="ECO:0000256" key="12">
    <source>
        <dbReference type="ARBA" id="ARBA00023180"/>
    </source>
</evidence>
<dbReference type="Gene3D" id="1.10.510.10">
    <property type="entry name" value="Transferase(Phosphotransferase) domain 1"/>
    <property type="match status" value="1"/>
</dbReference>
<name>A0A016SKI3_9BILA</name>
<dbReference type="FunFam" id="3.30.70.1230:FF:000035">
    <property type="entry name" value="Guanylate cyclase"/>
    <property type="match status" value="1"/>
</dbReference>
<keyword evidence="5 17" id="KW-0812">Transmembrane</keyword>
<dbReference type="GO" id="GO:0004383">
    <property type="term" value="F:guanylate cyclase activity"/>
    <property type="evidence" value="ECO:0007669"/>
    <property type="project" value="UniProtKB-EC"/>
</dbReference>
<feature type="signal peptide" evidence="18">
    <location>
        <begin position="1"/>
        <end position="27"/>
    </location>
</feature>
<comment type="catalytic activity">
    <reaction evidence="1">
        <text>GTP = 3',5'-cyclic GMP + diphosphate</text>
        <dbReference type="Rhea" id="RHEA:13665"/>
        <dbReference type="ChEBI" id="CHEBI:33019"/>
        <dbReference type="ChEBI" id="CHEBI:37565"/>
        <dbReference type="ChEBI" id="CHEBI:57746"/>
        <dbReference type="EC" id="4.6.1.2"/>
    </reaction>
</comment>
<dbReference type="GO" id="GO:0001653">
    <property type="term" value="F:peptide receptor activity"/>
    <property type="evidence" value="ECO:0007669"/>
    <property type="project" value="TreeGrafter"/>
</dbReference>
<dbReference type="GO" id="GO:0009582">
    <property type="term" value="P:detection of abiotic stimulus"/>
    <property type="evidence" value="ECO:0007669"/>
    <property type="project" value="UniProtKB-ARBA"/>
</dbReference>
<dbReference type="InterPro" id="IPR001828">
    <property type="entry name" value="ANF_lig-bd_rcpt"/>
</dbReference>
<dbReference type="InterPro" id="IPR001245">
    <property type="entry name" value="Ser-Thr/Tyr_kinase_cat_dom"/>
</dbReference>
<evidence type="ECO:0000259" key="20">
    <source>
        <dbReference type="PROSITE" id="PS50125"/>
    </source>
</evidence>
<dbReference type="InterPro" id="IPR000719">
    <property type="entry name" value="Prot_kinase_dom"/>
</dbReference>
<feature type="domain" description="Guanylate cyclase" evidence="20">
    <location>
        <begin position="864"/>
        <end position="994"/>
    </location>
</feature>
<feature type="compositionally biased region" description="Polar residues" evidence="16">
    <location>
        <begin position="1076"/>
        <end position="1086"/>
    </location>
</feature>
<dbReference type="GO" id="GO:0009581">
    <property type="term" value="P:detection of external stimulus"/>
    <property type="evidence" value="ECO:0007669"/>
    <property type="project" value="UniProtKB-ARBA"/>
</dbReference>
<evidence type="ECO:0000256" key="8">
    <source>
        <dbReference type="ARBA" id="ARBA00022842"/>
    </source>
</evidence>
<gene>
    <name evidence="21" type="primary">Acey_s0209.g2114</name>
    <name evidence="21" type="synonym">Acey-daf-11</name>
    <name evidence="21" type="ORF">Y032_0209g2114</name>
</gene>
<keyword evidence="22" id="KW-1185">Reference proteome</keyword>
<accession>A0A016SKI3</accession>
<evidence type="ECO:0000256" key="10">
    <source>
        <dbReference type="ARBA" id="ARBA00023134"/>
    </source>
</evidence>
<keyword evidence="7" id="KW-0547">Nucleotide-binding</keyword>
<keyword evidence="4" id="KW-1003">Cell membrane</keyword>
<evidence type="ECO:0000256" key="5">
    <source>
        <dbReference type="ARBA" id="ARBA00022692"/>
    </source>
</evidence>
<dbReference type="STRING" id="53326.A0A016SKI3"/>
<sequence>MAESSTIQRWSVRLLAILLTTNKFVESVEIKVSLLIDPDHQYAQSILDTARRDIASSSPAIAPEFTFGILVDNSKCTPGIESLSSLAILSQNYYEQNTQAVFGPTCYNDVSKVAGLTVDFDVLQFNSWADHTEDYQTNNIVQMMTRSTFNIGENILATLRAADWNKIAIVKCSDCYTELSDVESRDHNVSSYLSDRGITILTTLEISKYWNESYLTEAVGNLSQVCRVILPLIGSHMSDYTPFFNAMNSAGLLNGEYSILIVLWDYQVDKRVYPWESNPAVLPMFNRTCVLLNEAFDNSRVQPFINKNNFGSSANLMQTLELYESLFVYASILHSEYEFDQSGQYNATTLMKWITFIQGPFGGISFNENTQRIAPFSFGYINGSGYNFIARLDIDRTCPSGKCLSLNLTGTDLQLREDMPTCGFKGEMCDQTGTIFVIFIMMAAVALCIGMFVSFRKIKHIESMQMPWAIAYPTLKFIDLDISTHGSQQLSILSLNEHMETKVKMRDFLRTRQLATINQSYVLVETISLKERLVFFKQDVDLLLKIKHSNHENINPFIGLSYDSTHLYVLWTHCFRGSLAEQIFGRKDERATFENNFRGAFVRDILKGLDYIHNSAIGYHGALTAGHCLIDSHWILKIRGISGFGLSRMLFRMKNSGVIGTEDGHPFIPNTDLHYYAPEIRNELRAHMFSNKFETIHLTTAIGKAADMWSFGTILFEILFRRKYVEVEDYYDSTGEDDVLICEKADDVLLANPPVVPEDREIHADLRGLIQKCWDNVDNRPDISRARKITDATLKMSGSLVDQMIKNMEEYTNGLEELVKRRTGLLEEAQKKADELLSELLPKSVAEELKVGRRVDAKNYKSASILYSDIVGFTSLCSESEPMEVVALLSGMFQKFDHIISVHNGYKMETIGDAYCVASGVPNPSKTEHVSNIATIALLQREFLYDFMIPHRPGQYLHCRWGFNTGPVFTGVVGIRAPRYSVFGPTVTIAAKMENSGIPDKIQMTLKSHQMLSARFPEFKCSSRGSVKIDGIGTLLTYWLDGVEDLLKSDRTPHEKELPAAASTSDEDPDPYTFPRETSQVSSANSVVPLIP</sequence>
<dbReference type="AlphaFoldDB" id="A0A016SKI3"/>
<keyword evidence="13" id="KW-0456">Lyase</keyword>
<evidence type="ECO:0000256" key="7">
    <source>
        <dbReference type="ARBA" id="ARBA00022741"/>
    </source>
</evidence>
<dbReference type="InterPro" id="IPR028082">
    <property type="entry name" value="Peripla_BP_I"/>
</dbReference>
<evidence type="ECO:0000256" key="17">
    <source>
        <dbReference type="SAM" id="Phobius"/>
    </source>
</evidence>
<evidence type="ECO:0000313" key="21">
    <source>
        <dbReference type="EMBL" id="EYB91208.1"/>
    </source>
</evidence>
<organism evidence="21 22">
    <name type="scientific">Ancylostoma ceylanicum</name>
    <dbReference type="NCBI Taxonomy" id="53326"/>
    <lineage>
        <taxon>Eukaryota</taxon>
        <taxon>Metazoa</taxon>
        <taxon>Ecdysozoa</taxon>
        <taxon>Nematoda</taxon>
        <taxon>Chromadorea</taxon>
        <taxon>Rhabditida</taxon>
        <taxon>Rhabditina</taxon>
        <taxon>Rhabditomorpha</taxon>
        <taxon>Strongyloidea</taxon>
        <taxon>Ancylostomatidae</taxon>
        <taxon>Ancylostomatinae</taxon>
        <taxon>Ancylostoma</taxon>
    </lineage>
</organism>
<dbReference type="GO" id="GO:0035556">
    <property type="term" value="P:intracellular signal transduction"/>
    <property type="evidence" value="ECO:0007669"/>
    <property type="project" value="InterPro"/>
</dbReference>
<feature type="coiled-coil region" evidence="15">
    <location>
        <begin position="801"/>
        <end position="839"/>
    </location>
</feature>
<reference evidence="22" key="1">
    <citation type="journal article" date="2015" name="Nat. Genet.">
        <title>The genome and transcriptome of the zoonotic hookworm Ancylostoma ceylanicum identify infection-specific gene families.</title>
        <authorList>
            <person name="Schwarz E.M."/>
            <person name="Hu Y."/>
            <person name="Antoshechkin I."/>
            <person name="Miller M.M."/>
            <person name="Sternberg P.W."/>
            <person name="Aroian R.V."/>
        </authorList>
    </citation>
    <scope>NUCLEOTIDE SEQUENCE</scope>
    <source>
        <strain evidence="22">HY135</strain>
    </source>
</reference>
<dbReference type="Gene3D" id="3.30.70.1230">
    <property type="entry name" value="Nucleotide cyclase"/>
    <property type="match status" value="1"/>
</dbReference>
<dbReference type="SUPFAM" id="SSF53822">
    <property type="entry name" value="Periplasmic binding protein-like I"/>
    <property type="match status" value="1"/>
</dbReference>
<keyword evidence="8" id="KW-0460">Magnesium</keyword>
<keyword evidence="10" id="KW-0342">GTP-binding</keyword>
<feature type="domain" description="Protein kinase" evidence="19">
    <location>
        <begin position="477"/>
        <end position="794"/>
    </location>
</feature>
<dbReference type="Pfam" id="PF01094">
    <property type="entry name" value="ANF_receptor"/>
    <property type="match status" value="1"/>
</dbReference>
<dbReference type="GO" id="GO:0005525">
    <property type="term" value="F:GTP binding"/>
    <property type="evidence" value="ECO:0007669"/>
    <property type="project" value="UniProtKB-KW"/>
</dbReference>
<dbReference type="EC" id="4.6.1.2" evidence="3"/>
<dbReference type="PANTHER" id="PTHR11920">
    <property type="entry name" value="GUANYLYL CYCLASE"/>
    <property type="match status" value="1"/>
</dbReference>
<dbReference type="Pfam" id="PF07714">
    <property type="entry name" value="PK_Tyr_Ser-Thr"/>
    <property type="match status" value="1"/>
</dbReference>
<dbReference type="GO" id="GO:0043005">
    <property type="term" value="C:neuron projection"/>
    <property type="evidence" value="ECO:0007669"/>
    <property type="project" value="UniProtKB-ARBA"/>
</dbReference>
<evidence type="ECO:0000259" key="19">
    <source>
        <dbReference type="PROSITE" id="PS50011"/>
    </source>
</evidence>
<protein>
    <recommendedName>
        <fullName evidence="3">guanylate cyclase</fullName>
        <ecNumber evidence="3">4.6.1.2</ecNumber>
    </recommendedName>
</protein>
<dbReference type="SUPFAM" id="SSF55073">
    <property type="entry name" value="Nucleotide cyclase"/>
    <property type="match status" value="1"/>
</dbReference>
<dbReference type="PANTHER" id="PTHR11920:SF485">
    <property type="entry name" value="RECEPTOR-TYPE GUANYLATE CYCLASE DAF-11"/>
    <property type="match status" value="1"/>
</dbReference>
<evidence type="ECO:0000256" key="15">
    <source>
        <dbReference type="SAM" id="Coils"/>
    </source>
</evidence>
<dbReference type="GO" id="GO:0042330">
    <property type="term" value="P:taxis"/>
    <property type="evidence" value="ECO:0007669"/>
    <property type="project" value="UniProtKB-ARBA"/>
</dbReference>
<dbReference type="Proteomes" id="UP000024635">
    <property type="component" value="Unassembled WGS sequence"/>
</dbReference>
<dbReference type="SMART" id="SM00220">
    <property type="entry name" value="S_TKc"/>
    <property type="match status" value="1"/>
</dbReference>
<evidence type="ECO:0000256" key="18">
    <source>
        <dbReference type="SAM" id="SignalP"/>
    </source>
</evidence>
<feature type="chain" id="PRO_5001486483" description="guanylate cyclase" evidence="18">
    <location>
        <begin position="28"/>
        <end position="1092"/>
    </location>
</feature>
<keyword evidence="11 17" id="KW-0472">Membrane</keyword>
<dbReference type="GO" id="GO:0004672">
    <property type="term" value="F:protein kinase activity"/>
    <property type="evidence" value="ECO:0007669"/>
    <property type="project" value="InterPro"/>
</dbReference>
<dbReference type="GO" id="GO:0009266">
    <property type="term" value="P:response to temperature stimulus"/>
    <property type="evidence" value="ECO:0007669"/>
    <property type="project" value="UniProtKB-ARBA"/>
</dbReference>
<evidence type="ECO:0000256" key="9">
    <source>
        <dbReference type="ARBA" id="ARBA00022989"/>
    </source>
</evidence>
<dbReference type="PROSITE" id="PS50011">
    <property type="entry name" value="PROTEIN_KINASE_DOM"/>
    <property type="match status" value="1"/>
</dbReference>
<dbReference type="InterPro" id="IPR050401">
    <property type="entry name" value="Cyclic_nucleotide_synthase"/>
</dbReference>
<keyword evidence="12" id="KW-0325">Glycoprotein</keyword>
<evidence type="ECO:0000256" key="3">
    <source>
        <dbReference type="ARBA" id="ARBA00012202"/>
    </source>
</evidence>